<accession>A0A803LT36</accession>
<comment type="similarity">
    <text evidence="1">Belongs to the cyclin family. Cyclin AB subfamily.</text>
</comment>
<dbReference type="GO" id="GO:0010332">
    <property type="term" value="P:response to gamma radiation"/>
    <property type="evidence" value="ECO:0007669"/>
    <property type="project" value="UniProtKB-ARBA"/>
</dbReference>
<dbReference type="Gramene" id="AUR62018380-RA">
    <property type="protein sequence ID" value="AUR62018380-RA:cds"/>
    <property type="gene ID" value="AUR62018380"/>
</dbReference>
<evidence type="ECO:0000256" key="3">
    <source>
        <dbReference type="ARBA" id="ARBA00023127"/>
    </source>
</evidence>
<evidence type="ECO:0000313" key="8">
    <source>
        <dbReference type="EnsemblPlants" id="AUR62018380-RA:cds"/>
    </source>
</evidence>
<dbReference type="PIRSF" id="PIRSF001771">
    <property type="entry name" value="Cyclin_A_B_D_E"/>
    <property type="match status" value="1"/>
</dbReference>
<dbReference type="Proteomes" id="UP000596660">
    <property type="component" value="Unplaced"/>
</dbReference>
<dbReference type="CDD" id="cd20511">
    <property type="entry name" value="CYCLIN_AtCycB-like_rpt2"/>
    <property type="match status" value="1"/>
</dbReference>
<keyword evidence="4" id="KW-0131">Cell cycle</keyword>
<dbReference type="AlphaFoldDB" id="A0A803LT36"/>
<reference evidence="8" key="1">
    <citation type="journal article" date="2017" name="Nature">
        <title>The genome of Chenopodium quinoa.</title>
        <authorList>
            <person name="Jarvis D.E."/>
            <person name="Ho Y.S."/>
            <person name="Lightfoot D.J."/>
            <person name="Schmoeckel S.M."/>
            <person name="Li B."/>
            <person name="Borm T.J.A."/>
            <person name="Ohyanagi H."/>
            <person name="Mineta K."/>
            <person name="Michell C.T."/>
            <person name="Saber N."/>
            <person name="Kharbatia N.M."/>
            <person name="Rupper R.R."/>
            <person name="Sharp A.R."/>
            <person name="Dally N."/>
            <person name="Boughton B.A."/>
            <person name="Woo Y.H."/>
            <person name="Gao G."/>
            <person name="Schijlen E.G.W.M."/>
            <person name="Guo X."/>
            <person name="Momin A.A."/>
            <person name="Negrao S."/>
            <person name="Al-Babili S."/>
            <person name="Gehring C."/>
            <person name="Roessner U."/>
            <person name="Jung C."/>
            <person name="Murphy K."/>
            <person name="Arold S.T."/>
            <person name="Gojobori T."/>
            <person name="van der Linden C.G."/>
            <person name="van Loo E.N."/>
            <person name="Jellen E.N."/>
            <person name="Maughan P.J."/>
            <person name="Tester M."/>
        </authorList>
    </citation>
    <scope>NUCLEOTIDE SEQUENCE [LARGE SCALE GENOMIC DNA]</scope>
    <source>
        <strain evidence="8">cv. PI 614886</strain>
    </source>
</reference>
<keyword evidence="2" id="KW-0132">Cell division</keyword>
<feature type="domain" description="Cyclin-like" evidence="6">
    <location>
        <begin position="242"/>
        <end position="326"/>
    </location>
</feature>
<dbReference type="InterPro" id="IPR036915">
    <property type="entry name" value="Cyclin-like_sf"/>
</dbReference>
<dbReference type="OMA" id="NDYMESQ"/>
<keyword evidence="3 5" id="KW-0195">Cyclin</keyword>
<keyword evidence="9" id="KW-1185">Reference proteome</keyword>
<dbReference type="SUPFAM" id="SSF47954">
    <property type="entry name" value="Cyclin-like"/>
    <property type="match status" value="2"/>
</dbReference>
<dbReference type="InterPro" id="IPR048258">
    <property type="entry name" value="Cyclins_cyclin-box"/>
</dbReference>
<dbReference type="GO" id="GO:0016538">
    <property type="term" value="F:cyclin-dependent protein serine/threonine kinase regulator activity"/>
    <property type="evidence" value="ECO:0007669"/>
    <property type="project" value="InterPro"/>
</dbReference>
<dbReference type="InterPro" id="IPR039361">
    <property type="entry name" value="Cyclin"/>
</dbReference>
<organism evidence="8 9">
    <name type="scientific">Chenopodium quinoa</name>
    <name type="common">Quinoa</name>
    <dbReference type="NCBI Taxonomy" id="63459"/>
    <lineage>
        <taxon>Eukaryota</taxon>
        <taxon>Viridiplantae</taxon>
        <taxon>Streptophyta</taxon>
        <taxon>Embryophyta</taxon>
        <taxon>Tracheophyta</taxon>
        <taxon>Spermatophyta</taxon>
        <taxon>Magnoliopsida</taxon>
        <taxon>eudicotyledons</taxon>
        <taxon>Gunneridae</taxon>
        <taxon>Pentapetalae</taxon>
        <taxon>Caryophyllales</taxon>
        <taxon>Chenopodiaceae</taxon>
        <taxon>Chenopodioideae</taxon>
        <taxon>Atripliceae</taxon>
        <taxon>Chenopodium</taxon>
    </lineage>
</organism>
<reference evidence="8" key="2">
    <citation type="submission" date="2021-03" db="UniProtKB">
        <authorList>
            <consortium name="EnsemblPlants"/>
        </authorList>
    </citation>
    <scope>IDENTIFICATION</scope>
</reference>
<evidence type="ECO:0000256" key="1">
    <source>
        <dbReference type="ARBA" id="ARBA00006955"/>
    </source>
</evidence>
<dbReference type="Pfam" id="PF00134">
    <property type="entry name" value="Cyclin_N"/>
    <property type="match status" value="1"/>
</dbReference>
<evidence type="ECO:0000259" key="7">
    <source>
        <dbReference type="SMART" id="SM01332"/>
    </source>
</evidence>
<evidence type="ECO:0000256" key="2">
    <source>
        <dbReference type="ARBA" id="ARBA00022618"/>
    </source>
</evidence>
<evidence type="ECO:0000259" key="6">
    <source>
        <dbReference type="SMART" id="SM00385"/>
    </source>
</evidence>
<evidence type="ECO:0000256" key="4">
    <source>
        <dbReference type="ARBA" id="ARBA00023306"/>
    </source>
</evidence>
<dbReference type="GO" id="GO:0051301">
    <property type="term" value="P:cell division"/>
    <property type="evidence" value="ECO:0007669"/>
    <property type="project" value="UniProtKB-KW"/>
</dbReference>
<dbReference type="CDD" id="cd20567">
    <property type="entry name" value="CYCLIN_AtCycB-like_rpt1"/>
    <property type="match status" value="1"/>
</dbReference>
<dbReference type="InterPro" id="IPR006671">
    <property type="entry name" value="Cyclin_N"/>
</dbReference>
<feature type="domain" description="Cyclin-like" evidence="6">
    <location>
        <begin position="339"/>
        <end position="421"/>
    </location>
</feature>
<name>A0A803LT36_CHEQI</name>
<dbReference type="InterPro" id="IPR004367">
    <property type="entry name" value="Cyclin_C-dom"/>
</dbReference>
<dbReference type="GO" id="GO:0044772">
    <property type="term" value="P:mitotic cell cycle phase transition"/>
    <property type="evidence" value="ECO:0007669"/>
    <property type="project" value="InterPro"/>
</dbReference>
<dbReference type="PANTHER" id="PTHR10177">
    <property type="entry name" value="CYCLINS"/>
    <property type="match status" value="1"/>
</dbReference>
<evidence type="ECO:0000256" key="5">
    <source>
        <dbReference type="RuleBase" id="RU000383"/>
    </source>
</evidence>
<evidence type="ECO:0000313" key="9">
    <source>
        <dbReference type="Proteomes" id="UP000596660"/>
    </source>
</evidence>
<dbReference type="FunFam" id="1.10.472.10:FF:000032">
    <property type="entry name" value="G2/mitotic-specific cyclin-1"/>
    <property type="match status" value="1"/>
</dbReference>
<dbReference type="EnsemblPlants" id="AUR62018380-RA">
    <property type="protein sequence ID" value="AUR62018380-RA:cds"/>
    <property type="gene ID" value="AUR62018380"/>
</dbReference>
<sequence length="461" mass="50976">MDEFCSSFVCVDGVCSATVGGVNIEFDAVEGNNNGGIKQKNAAEGQGRNRKALNDIGNLVTIRDVEGKLQRPITRSFGAKLLANAQAGGDNKIKKAAPGVAGKAVVVPVVPKPPTKRAVPTTKPKSVEVIEISPDTEDKKQEKPEKLVTQNERSVGYKKKKKVPSMTALLTARSKAACGLTNKPKEQVVDIDASDVDNELAVVEYVEDIYTFYKIAENESRPCDYMNSQPEINEKMRAILVDWLIEVHNRFELMPETLYLTINLVDRFLSSKSVPRRELQLLGIGAMLIACKYEEIWAPEVNDFVSISERAYSNEQILKMEKAILGQLEWYITVPTPYVFLSRYIKASIPDGEMENLVYFLSELALMHYGSISFCPSMVAASAVYVARLTLFKAPGWTETLRTHTGFSESQLMDCAKMLANLHSVAPGHKLQTVYKKYSKPEKCAVAMCSPPMSLLVLSSS</sequence>
<dbReference type="PROSITE" id="PS00292">
    <property type="entry name" value="CYCLINS"/>
    <property type="match status" value="1"/>
</dbReference>
<dbReference type="InterPro" id="IPR046965">
    <property type="entry name" value="Cyclin_A/B-like"/>
</dbReference>
<protein>
    <submittedName>
        <fullName evidence="8">Uncharacterized protein</fullName>
    </submittedName>
</protein>
<proteinExistence type="inferred from homology"/>
<dbReference type="InterPro" id="IPR013763">
    <property type="entry name" value="Cyclin-like_dom"/>
</dbReference>
<dbReference type="Gene3D" id="1.10.472.10">
    <property type="entry name" value="Cyclin-like"/>
    <property type="match status" value="2"/>
</dbReference>
<feature type="domain" description="Cyclin C-terminal" evidence="7">
    <location>
        <begin position="335"/>
        <end position="452"/>
    </location>
</feature>
<dbReference type="Pfam" id="PF02984">
    <property type="entry name" value="Cyclin_C"/>
    <property type="match status" value="1"/>
</dbReference>
<dbReference type="SMART" id="SM00385">
    <property type="entry name" value="CYCLIN"/>
    <property type="match status" value="2"/>
</dbReference>
<dbReference type="SMART" id="SM01332">
    <property type="entry name" value="Cyclin_C"/>
    <property type="match status" value="1"/>
</dbReference>